<evidence type="ECO:0000256" key="2">
    <source>
        <dbReference type="RuleBase" id="RU367113"/>
    </source>
</evidence>
<comment type="function">
    <text evidence="2">Decapping enzyme for NAD-capped RNAs: specifically hydrolyzes the nicotinamide adenine dinucleotide (NAD) cap from a subset of RNAs by removing the entire NAD moiety from the 5'-end of an NAD-capped RNA.</text>
</comment>
<dbReference type="GO" id="GO:0000956">
    <property type="term" value="P:nuclear-transcribed mRNA catabolic process"/>
    <property type="evidence" value="ECO:0007669"/>
    <property type="project" value="TreeGrafter"/>
</dbReference>
<dbReference type="EMBL" id="OC866546">
    <property type="protein sequence ID" value="CAD7633016.1"/>
    <property type="molecule type" value="Genomic_DNA"/>
</dbReference>
<dbReference type="GO" id="GO:0000166">
    <property type="term" value="F:nucleotide binding"/>
    <property type="evidence" value="ECO:0007669"/>
    <property type="project" value="UniProtKB-KW"/>
</dbReference>
<keyword evidence="2" id="KW-0694">RNA-binding</keyword>
<dbReference type="GO" id="GO:0003723">
    <property type="term" value="F:RNA binding"/>
    <property type="evidence" value="ECO:0007669"/>
    <property type="project" value="UniProtKB-KW"/>
</dbReference>
<comment type="subcellular location">
    <subcellularLocation>
        <location evidence="2">Nucleus</location>
    </subcellularLocation>
</comment>
<name>A0A7R9Q623_9ACAR</name>
<gene>
    <name evidence="4" type="ORF">OSB1V03_LOCUS13415</name>
</gene>
<organism evidence="4">
    <name type="scientific">Medioppia subpectinata</name>
    <dbReference type="NCBI Taxonomy" id="1979941"/>
    <lineage>
        <taxon>Eukaryota</taxon>
        <taxon>Metazoa</taxon>
        <taxon>Ecdysozoa</taxon>
        <taxon>Arthropoda</taxon>
        <taxon>Chelicerata</taxon>
        <taxon>Arachnida</taxon>
        <taxon>Acari</taxon>
        <taxon>Acariformes</taxon>
        <taxon>Sarcoptiformes</taxon>
        <taxon>Oribatida</taxon>
        <taxon>Brachypylina</taxon>
        <taxon>Oppioidea</taxon>
        <taxon>Oppiidae</taxon>
        <taxon>Medioppia</taxon>
    </lineage>
</organism>
<dbReference type="GO" id="GO:0005829">
    <property type="term" value="C:cytosol"/>
    <property type="evidence" value="ECO:0007669"/>
    <property type="project" value="TreeGrafter"/>
</dbReference>
<proteinExistence type="inferred from homology"/>
<evidence type="ECO:0000313" key="5">
    <source>
        <dbReference type="Proteomes" id="UP000759131"/>
    </source>
</evidence>
<sequence length="396" mass="45768">MSAPESTYEEWELKRVAQPSTAVTDLINSTVELTTRNLRSVSVVDRLSIRSRGLIDNKWDESKQRVLHFSIDCDQKYDTTKELPKLKASEEWPQLSTTDLETGFADCVEDNGLITDYEAYRELKWQSFHRALKDNDLIDKYKPQFVSFGGPVAEIMATVFDTSNNWKVSAQLTSGVIYFYKTRSERQQNPYSVGNASRRTYCGLNFLHLITDREDIKMNEFHKFFGINCVTLDSHKLLTLNEIDAIDDNERPVDLKLVEESRSLRDDSYFEKKKSLRFWSKAWLQGMDEVVMATISHNVLMDIDSKKVPELAEMGSRYWSSDQCIHFLIRFLSFMKTCITDENMIYDFSFRRGDDSVECIKQPLNDSNAILPNSCTQESNVKDLETILDASLKISD</sequence>
<keyword evidence="2" id="KW-0540">Nuclease</keyword>
<evidence type="ECO:0000313" key="4">
    <source>
        <dbReference type="EMBL" id="CAD7633016.1"/>
    </source>
</evidence>
<dbReference type="GO" id="GO:0004518">
    <property type="term" value="F:nuclease activity"/>
    <property type="evidence" value="ECO:0007669"/>
    <property type="project" value="UniProtKB-KW"/>
</dbReference>
<accession>A0A7R9Q623</accession>
<evidence type="ECO:0000256" key="1">
    <source>
        <dbReference type="ARBA" id="ARBA00006562"/>
    </source>
</evidence>
<keyword evidence="2" id="KW-0378">Hydrolase</keyword>
<dbReference type="Pfam" id="PF08652">
    <property type="entry name" value="RAI1"/>
    <property type="match status" value="1"/>
</dbReference>
<dbReference type="InterPro" id="IPR039039">
    <property type="entry name" value="RAI1-like_fam"/>
</dbReference>
<comment type="cofactor">
    <cofactor evidence="2">
        <name>a divalent metal cation</name>
        <dbReference type="ChEBI" id="CHEBI:60240"/>
    </cofactor>
</comment>
<dbReference type="Proteomes" id="UP000759131">
    <property type="component" value="Unassembled WGS sequence"/>
</dbReference>
<dbReference type="InterPro" id="IPR013961">
    <property type="entry name" value="RAI1"/>
</dbReference>
<evidence type="ECO:0000259" key="3">
    <source>
        <dbReference type="Pfam" id="PF08652"/>
    </source>
</evidence>
<dbReference type="AlphaFoldDB" id="A0A7R9Q623"/>
<dbReference type="PANTHER" id="PTHR12395:SF9">
    <property type="entry name" value="DECAPPING AND EXORIBONUCLEASE PROTEIN"/>
    <property type="match status" value="1"/>
</dbReference>
<dbReference type="PANTHER" id="PTHR12395">
    <property type="entry name" value="DOM-3 RELATED"/>
    <property type="match status" value="1"/>
</dbReference>
<dbReference type="EC" id="3.6.1.-" evidence="2"/>
<dbReference type="GO" id="GO:0046872">
    <property type="term" value="F:metal ion binding"/>
    <property type="evidence" value="ECO:0007669"/>
    <property type="project" value="UniProtKB-KW"/>
</dbReference>
<keyword evidence="2" id="KW-0547">Nucleotide-binding</keyword>
<comment type="similarity">
    <text evidence="1 2">Belongs to the DXO/Dom3Z family.</text>
</comment>
<keyword evidence="2" id="KW-0539">Nucleus</keyword>
<keyword evidence="5" id="KW-1185">Reference proteome</keyword>
<dbReference type="GO" id="GO:0005634">
    <property type="term" value="C:nucleus"/>
    <property type="evidence" value="ECO:0007669"/>
    <property type="project" value="UniProtKB-SubCell"/>
</dbReference>
<reference evidence="4" key="1">
    <citation type="submission" date="2020-11" db="EMBL/GenBank/DDBJ databases">
        <authorList>
            <person name="Tran Van P."/>
        </authorList>
    </citation>
    <scope>NUCLEOTIDE SEQUENCE</scope>
</reference>
<keyword evidence="2" id="KW-0479">Metal-binding</keyword>
<dbReference type="GO" id="GO:0034353">
    <property type="term" value="F:mRNA 5'-diphosphatase activity"/>
    <property type="evidence" value="ECO:0007669"/>
    <property type="project" value="TreeGrafter"/>
</dbReference>
<dbReference type="OrthoDB" id="5853397at2759"/>
<dbReference type="EMBL" id="CAJPIZ010011971">
    <property type="protein sequence ID" value="CAG2113446.1"/>
    <property type="molecule type" value="Genomic_DNA"/>
</dbReference>
<dbReference type="GO" id="GO:0110155">
    <property type="term" value="P:NAD-cap decapping"/>
    <property type="evidence" value="ECO:0007669"/>
    <property type="project" value="TreeGrafter"/>
</dbReference>
<feature type="domain" description="RAI1-like" evidence="3">
    <location>
        <begin position="65"/>
        <end position="374"/>
    </location>
</feature>
<protein>
    <recommendedName>
        <fullName evidence="2">Decapping nuclease</fullName>
        <ecNumber evidence="2">3.6.1.-</ecNumber>
    </recommendedName>
</protein>